<keyword evidence="1" id="KW-1133">Transmembrane helix</keyword>
<dbReference type="Pfam" id="PF14257">
    <property type="entry name" value="DUF4349"/>
    <property type="match status" value="1"/>
</dbReference>
<evidence type="ECO:0000256" key="1">
    <source>
        <dbReference type="SAM" id="Phobius"/>
    </source>
</evidence>
<feature type="transmembrane region" description="Helical" evidence="1">
    <location>
        <begin position="295"/>
        <end position="320"/>
    </location>
</feature>
<evidence type="ECO:0000259" key="2">
    <source>
        <dbReference type="Pfam" id="PF14257"/>
    </source>
</evidence>
<feature type="transmembrane region" description="Helical" evidence="1">
    <location>
        <begin position="9"/>
        <end position="33"/>
    </location>
</feature>
<dbReference type="AlphaFoldDB" id="A0A1F5S1C0"/>
<sequence>MTPKTKKIILISGIVVGVLIILPIITLIIAGVIGANYFEEQQAAGLSGFSRGYEQEVVSPKAYDMAAHAPAPSESFVGERQEAAFMLAAEGQTAVSSGQNSIEEQRVIKSARLNLVVKKISETIDQISLMLGDKKGFISSSDIRTRDDETQYGTVTIRVPVKDFEKSINELKKMAEVVQSESLSGVDVTEEFVDMEARLKNLRIEEGQYQEILKTAKKIEDILKVNEYLFNIRGQIEGIEGRIKYLSNLTDLATIEITLSEEPTIRIPTSEWRPLDTIKIAFSAMVRMFQGFVNILIWLAFICLPIALVVLVIIAAVRFFRKRRNKGRE</sequence>
<keyword evidence="1" id="KW-0812">Transmembrane</keyword>
<evidence type="ECO:0000313" key="3">
    <source>
        <dbReference type="EMBL" id="OGF20464.1"/>
    </source>
</evidence>
<organism evidence="3 4">
    <name type="scientific">Candidatus Falkowbacteria bacterium RIFOXYA2_FULL_38_12</name>
    <dbReference type="NCBI Taxonomy" id="1797993"/>
    <lineage>
        <taxon>Bacteria</taxon>
        <taxon>Candidatus Falkowiibacteriota</taxon>
    </lineage>
</organism>
<keyword evidence="1" id="KW-0472">Membrane</keyword>
<gene>
    <name evidence="3" type="ORF">A2257_03825</name>
</gene>
<feature type="domain" description="DUF4349" evidence="2">
    <location>
        <begin position="105"/>
        <end position="312"/>
    </location>
</feature>
<evidence type="ECO:0000313" key="4">
    <source>
        <dbReference type="Proteomes" id="UP000177407"/>
    </source>
</evidence>
<dbReference type="InterPro" id="IPR025645">
    <property type="entry name" value="DUF4349"/>
</dbReference>
<proteinExistence type="predicted"/>
<reference evidence="3 4" key="1">
    <citation type="journal article" date="2016" name="Nat. Commun.">
        <title>Thousands of microbial genomes shed light on interconnected biogeochemical processes in an aquifer system.</title>
        <authorList>
            <person name="Anantharaman K."/>
            <person name="Brown C.T."/>
            <person name="Hug L.A."/>
            <person name="Sharon I."/>
            <person name="Castelle C.J."/>
            <person name="Probst A.J."/>
            <person name="Thomas B.C."/>
            <person name="Singh A."/>
            <person name="Wilkins M.J."/>
            <person name="Karaoz U."/>
            <person name="Brodie E.L."/>
            <person name="Williams K.H."/>
            <person name="Hubbard S.S."/>
            <person name="Banfield J.F."/>
        </authorList>
    </citation>
    <scope>NUCLEOTIDE SEQUENCE [LARGE SCALE GENOMIC DNA]</scope>
</reference>
<protein>
    <recommendedName>
        <fullName evidence="2">DUF4349 domain-containing protein</fullName>
    </recommendedName>
</protein>
<dbReference type="Proteomes" id="UP000177407">
    <property type="component" value="Unassembled WGS sequence"/>
</dbReference>
<comment type="caution">
    <text evidence="3">The sequence shown here is derived from an EMBL/GenBank/DDBJ whole genome shotgun (WGS) entry which is preliminary data.</text>
</comment>
<dbReference type="EMBL" id="MFGA01000023">
    <property type="protein sequence ID" value="OGF20464.1"/>
    <property type="molecule type" value="Genomic_DNA"/>
</dbReference>
<accession>A0A1F5S1C0</accession>
<name>A0A1F5S1C0_9BACT</name>